<reference evidence="2" key="2">
    <citation type="journal article" date="2021" name="PeerJ">
        <title>Extensive microbial diversity within the chicken gut microbiome revealed by metagenomics and culture.</title>
        <authorList>
            <person name="Gilroy R."/>
            <person name="Ravi A."/>
            <person name="Getino M."/>
            <person name="Pursley I."/>
            <person name="Horton D.L."/>
            <person name="Alikhan N.F."/>
            <person name="Baker D."/>
            <person name="Gharbi K."/>
            <person name="Hall N."/>
            <person name="Watson M."/>
            <person name="Adriaenssens E.M."/>
            <person name="Foster-Nyarko E."/>
            <person name="Jarju S."/>
            <person name="Secka A."/>
            <person name="Antonio M."/>
            <person name="Oren A."/>
            <person name="Chaudhuri R.R."/>
            <person name="La Ragione R."/>
            <person name="Hildebrand F."/>
            <person name="Pallen M.J."/>
        </authorList>
    </citation>
    <scope>NUCLEOTIDE SEQUENCE</scope>
    <source>
        <strain evidence="2">21143</strain>
    </source>
</reference>
<protein>
    <submittedName>
        <fullName evidence="2">Class I SAM-dependent methyltransferase</fullName>
    </submittedName>
</protein>
<dbReference type="Gene3D" id="2.20.25.110">
    <property type="entry name" value="S-adenosyl-L-methionine-dependent methyltransferases"/>
    <property type="match status" value="1"/>
</dbReference>
<dbReference type="SUPFAM" id="SSF53335">
    <property type="entry name" value="S-adenosyl-L-methionine-dependent methyltransferases"/>
    <property type="match status" value="1"/>
</dbReference>
<dbReference type="CDD" id="cd02440">
    <property type="entry name" value="AdoMet_MTases"/>
    <property type="match status" value="1"/>
</dbReference>
<feature type="domain" description="Methyltransferase" evidence="1">
    <location>
        <begin position="41"/>
        <end position="132"/>
    </location>
</feature>
<dbReference type="Pfam" id="PF13649">
    <property type="entry name" value="Methyltransf_25"/>
    <property type="match status" value="1"/>
</dbReference>
<dbReference type="GO" id="GO:0008168">
    <property type="term" value="F:methyltransferase activity"/>
    <property type="evidence" value="ECO:0007669"/>
    <property type="project" value="UniProtKB-KW"/>
</dbReference>
<dbReference type="Gene3D" id="3.40.50.150">
    <property type="entry name" value="Vaccinia Virus protein VP39"/>
    <property type="match status" value="1"/>
</dbReference>
<gene>
    <name evidence="2" type="ORF">IAD06_02065</name>
</gene>
<evidence type="ECO:0000313" key="3">
    <source>
        <dbReference type="Proteomes" id="UP000886722"/>
    </source>
</evidence>
<keyword evidence="2" id="KW-0489">Methyltransferase</keyword>
<keyword evidence="2" id="KW-0808">Transferase</keyword>
<dbReference type="Proteomes" id="UP000886722">
    <property type="component" value="Unassembled WGS sequence"/>
</dbReference>
<dbReference type="InterPro" id="IPR029063">
    <property type="entry name" value="SAM-dependent_MTases_sf"/>
</dbReference>
<evidence type="ECO:0000259" key="1">
    <source>
        <dbReference type="Pfam" id="PF13649"/>
    </source>
</evidence>
<organism evidence="2 3">
    <name type="scientific">Candidatus Caccoplasma intestinavium</name>
    <dbReference type="NCBI Taxonomy" id="2840716"/>
    <lineage>
        <taxon>Bacteria</taxon>
        <taxon>Pseudomonadati</taxon>
        <taxon>Bacteroidota</taxon>
        <taxon>Bacteroidia</taxon>
        <taxon>Bacteroidales</taxon>
        <taxon>Bacteroidaceae</taxon>
        <taxon>Bacteroidaceae incertae sedis</taxon>
        <taxon>Candidatus Caccoplasma</taxon>
    </lineage>
</organism>
<name>A0A9D1KD32_9BACT</name>
<dbReference type="AlphaFoldDB" id="A0A9D1KD32"/>
<comment type="caution">
    <text evidence="2">The sequence shown here is derived from an EMBL/GenBank/DDBJ whole genome shotgun (WGS) entry which is preliminary data.</text>
</comment>
<evidence type="ECO:0000313" key="2">
    <source>
        <dbReference type="EMBL" id="HIT38816.1"/>
    </source>
</evidence>
<dbReference type="InterPro" id="IPR041698">
    <property type="entry name" value="Methyltransf_25"/>
</dbReference>
<reference evidence="2" key="1">
    <citation type="submission" date="2020-10" db="EMBL/GenBank/DDBJ databases">
        <authorList>
            <person name="Gilroy R."/>
        </authorList>
    </citation>
    <scope>NUCLEOTIDE SEQUENCE</scope>
    <source>
        <strain evidence="2">21143</strain>
    </source>
</reference>
<dbReference type="GO" id="GO:0032259">
    <property type="term" value="P:methylation"/>
    <property type="evidence" value="ECO:0007669"/>
    <property type="project" value="UniProtKB-KW"/>
</dbReference>
<dbReference type="PANTHER" id="PTHR43591">
    <property type="entry name" value="METHYLTRANSFERASE"/>
    <property type="match status" value="1"/>
</dbReference>
<accession>A0A9D1KD32</accession>
<proteinExistence type="predicted"/>
<dbReference type="EMBL" id="DVKT01000014">
    <property type="protein sequence ID" value="HIT38816.1"/>
    <property type="molecule type" value="Genomic_DNA"/>
</dbReference>
<sequence length="249" mass="29105">MDVQRNYYGRLCTELYEILHEKAPQDELNFYLSYARKGQCILEALCGSGRFFVPFLEKGFEVKGVDNSPEMLDKLRQKAPCADVRLADMERYHPDERFDYVFISSGSVSLFTDMQQCRHILRTVYDLLKDGGKFVFAVDTIANRCEDDEDYKLSVSVKTEENHDLVLKTKNRYDEHTQTLFSPGVYELYDGGKLLRREYMDFQTHLYRLGEMEAMLQNVGFSSIAVYSSFEKELAVDNNSEFFLYECNR</sequence>